<dbReference type="GO" id="GO:0043164">
    <property type="term" value="P:Gram-negative-bacterium-type cell wall biogenesis"/>
    <property type="evidence" value="ECO:0007669"/>
    <property type="project" value="TreeGrafter"/>
</dbReference>
<accession>A0A9X1ZC31</accession>
<keyword evidence="1" id="KW-1133">Transmembrane helix</keyword>
<evidence type="ECO:0000313" key="4">
    <source>
        <dbReference type="Proteomes" id="UP001139293"/>
    </source>
</evidence>
<gene>
    <name evidence="3" type="ORF">L2740_13355</name>
</gene>
<dbReference type="Proteomes" id="UP001139293">
    <property type="component" value="Unassembled WGS sequence"/>
</dbReference>
<dbReference type="PANTHER" id="PTHR30336">
    <property type="entry name" value="INNER MEMBRANE PROTEIN, PROBABLE PERMEASE"/>
    <property type="match status" value="1"/>
</dbReference>
<evidence type="ECO:0000313" key="3">
    <source>
        <dbReference type="EMBL" id="MCL1139529.1"/>
    </source>
</evidence>
<organism evidence="3 4">
    <name type="scientific">Shewanella pneumatophori</name>
    <dbReference type="NCBI Taxonomy" id="314092"/>
    <lineage>
        <taxon>Bacteria</taxon>
        <taxon>Pseudomonadati</taxon>
        <taxon>Pseudomonadota</taxon>
        <taxon>Gammaproteobacteria</taxon>
        <taxon>Alteromonadales</taxon>
        <taxon>Shewanellaceae</taxon>
        <taxon>Shewanella</taxon>
    </lineage>
</organism>
<keyword evidence="1" id="KW-0812">Transmembrane</keyword>
<dbReference type="CDD" id="cd06259">
    <property type="entry name" value="YdcF-like"/>
    <property type="match status" value="1"/>
</dbReference>
<name>A0A9X1ZC31_9GAMM</name>
<proteinExistence type="predicted"/>
<feature type="transmembrane region" description="Helical" evidence="1">
    <location>
        <begin position="12"/>
        <end position="30"/>
    </location>
</feature>
<dbReference type="InterPro" id="IPR003848">
    <property type="entry name" value="DUF218"/>
</dbReference>
<reference evidence="3" key="1">
    <citation type="submission" date="2022-01" db="EMBL/GenBank/DDBJ databases">
        <title>Whole genome-based taxonomy of the Shewanellaceae.</title>
        <authorList>
            <person name="Martin-Rodriguez A.J."/>
        </authorList>
    </citation>
    <scope>NUCLEOTIDE SEQUENCE</scope>
    <source>
        <strain evidence="3">KCTC 23973</strain>
    </source>
</reference>
<dbReference type="Pfam" id="PF02698">
    <property type="entry name" value="DUF218"/>
    <property type="match status" value="1"/>
</dbReference>
<dbReference type="GO" id="GO:0005886">
    <property type="term" value="C:plasma membrane"/>
    <property type="evidence" value="ECO:0007669"/>
    <property type="project" value="TreeGrafter"/>
</dbReference>
<comment type="caution">
    <text evidence="3">The sequence shown here is derived from an EMBL/GenBank/DDBJ whole genome shotgun (WGS) entry which is preliminary data.</text>
</comment>
<dbReference type="InterPro" id="IPR051599">
    <property type="entry name" value="Cell_Envelope_Assoc"/>
</dbReference>
<keyword evidence="1" id="KW-0472">Membrane</keyword>
<dbReference type="AlphaFoldDB" id="A0A9X1ZC31"/>
<dbReference type="GO" id="GO:0000270">
    <property type="term" value="P:peptidoglycan metabolic process"/>
    <property type="evidence" value="ECO:0007669"/>
    <property type="project" value="TreeGrafter"/>
</dbReference>
<keyword evidence="4" id="KW-1185">Reference proteome</keyword>
<dbReference type="EMBL" id="JAKILB010000008">
    <property type="protein sequence ID" value="MCL1139529.1"/>
    <property type="molecule type" value="Genomic_DNA"/>
</dbReference>
<protein>
    <submittedName>
        <fullName evidence="3">YdcF family protein</fullName>
    </submittedName>
</protein>
<dbReference type="PANTHER" id="PTHR30336:SF4">
    <property type="entry name" value="ENVELOPE BIOGENESIS FACTOR ELYC"/>
    <property type="match status" value="1"/>
</dbReference>
<sequence length="265" mass="29338">MFWLKKIVSQLFMPIPLVLFILLLAFIVIRNRQRSRLLLVMAASLLIILSSGSGSNALLKPLENSYAVNNSPIEQGCLVIVLGSGHDENPSLTAVQQLSTTALARLTEGLRQLSLGQDCKLVVSGWSGGLATRSHADVMFDAAVELGVDPSVIIKFPLAKDTIEEAQFMRWEVADAPFRLVTSASHMPRAMAIFENEDLNVSAAPTDFAQRRSYWWRFDAMSLLNSQRAIHEYLGLAWFKIKHQGRTVTEASSNVDNDESTLSSF</sequence>
<feature type="transmembrane region" description="Helical" evidence="1">
    <location>
        <begin position="37"/>
        <end position="59"/>
    </location>
</feature>
<feature type="domain" description="DUF218" evidence="2">
    <location>
        <begin position="79"/>
        <end position="235"/>
    </location>
</feature>
<evidence type="ECO:0000259" key="2">
    <source>
        <dbReference type="Pfam" id="PF02698"/>
    </source>
</evidence>
<dbReference type="RefSeq" id="WP_248950655.1">
    <property type="nucleotide sequence ID" value="NZ_JAKILB010000008.1"/>
</dbReference>
<evidence type="ECO:0000256" key="1">
    <source>
        <dbReference type="SAM" id="Phobius"/>
    </source>
</evidence>